<evidence type="ECO:0000313" key="11">
    <source>
        <dbReference type="Proteomes" id="UP000754644"/>
    </source>
</evidence>
<evidence type="ECO:0000256" key="6">
    <source>
        <dbReference type="PIRSR" id="PIRSR602081-1"/>
    </source>
</evidence>
<dbReference type="PROSITE" id="PS00394">
    <property type="entry name" value="DNA_PHOTOLYASES_1_1"/>
    <property type="match status" value="1"/>
</dbReference>
<dbReference type="GO" id="GO:0003904">
    <property type="term" value="F:deoxyribodipyrimidine photo-lyase activity"/>
    <property type="evidence" value="ECO:0007669"/>
    <property type="project" value="TreeGrafter"/>
</dbReference>
<comment type="cofactor">
    <cofactor evidence="1">
        <name>(6R)-5,10-methylene-5,6,7,8-tetrahydrofolate</name>
        <dbReference type="ChEBI" id="CHEBI:15636"/>
    </cofactor>
</comment>
<reference evidence="10" key="1">
    <citation type="submission" date="2020-05" db="EMBL/GenBank/DDBJ databases">
        <title>Sulfur intermediates as new biogeochemical hubs in an aquatic model microbial ecosystem.</title>
        <authorList>
            <person name="Vigneron A."/>
        </authorList>
    </citation>
    <scope>NUCLEOTIDE SEQUENCE</scope>
    <source>
        <strain evidence="10">Bin.250</strain>
    </source>
</reference>
<name>A0A973A910_9GAMM</name>
<dbReference type="InterPro" id="IPR018394">
    <property type="entry name" value="DNA_photolyase_1_CS_C"/>
</dbReference>
<feature type="binding site" evidence="6">
    <location>
        <begin position="229"/>
        <end position="233"/>
    </location>
    <ligand>
        <name>FAD</name>
        <dbReference type="ChEBI" id="CHEBI:57692"/>
    </ligand>
</feature>
<feature type="site" description="Electron transfer via tryptophanyl radical" evidence="7">
    <location>
        <position position="370"/>
    </location>
</feature>
<evidence type="ECO:0000256" key="2">
    <source>
        <dbReference type="ARBA" id="ARBA00005862"/>
    </source>
</evidence>
<dbReference type="SUPFAM" id="SSF52425">
    <property type="entry name" value="Cryptochrome/photolyase, N-terminal domain"/>
    <property type="match status" value="1"/>
</dbReference>
<comment type="cofactor">
    <cofactor evidence="6">
        <name>FAD</name>
        <dbReference type="ChEBI" id="CHEBI:57692"/>
    </cofactor>
    <text evidence="6">Binds 1 FAD per subunit.</text>
</comment>
<dbReference type="Gene3D" id="1.10.579.10">
    <property type="entry name" value="DNA Cyclobutane Dipyrimidine Photolyase, subunit A, domain 3"/>
    <property type="match status" value="1"/>
</dbReference>
<dbReference type="PROSITE" id="PS51645">
    <property type="entry name" value="PHR_CRY_ALPHA_BETA"/>
    <property type="match status" value="1"/>
</dbReference>
<dbReference type="Gene3D" id="3.40.50.620">
    <property type="entry name" value="HUPs"/>
    <property type="match status" value="1"/>
</dbReference>
<evidence type="ECO:0000256" key="3">
    <source>
        <dbReference type="ARBA" id="ARBA00022630"/>
    </source>
</evidence>
<evidence type="ECO:0000313" key="10">
    <source>
        <dbReference type="EMBL" id="NQV66344.1"/>
    </source>
</evidence>
<dbReference type="GO" id="GO:0003677">
    <property type="term" value="F:DNA binding"/>
    <property type="evidence" value="ECO:0007669"/>
    <property type="project" value="TreeGrafter"/>
</dbReference>
<dbReference type="Proteomes" id="UP000754644">
    <property type="component" value="Unassembled WGS sequence"/>
</dbReference>
<dbReference type="Pfam" id="PF03441">
    <property type="entry name" value="FAD_binding_7"/>
    <property type="match status" value="1"/>
</dbReference>
<protein>
    <submittedName>
        <fullName evidence="10">Deoxyribodipyrimidine photo-lyase</fullName>
    </submittedName>
</protein>
<dbReference type="Pfam" id="PF00875">
    <property type="entry name" value="DNA_photolyase"/>
    <property type="match status" value="1"/>
</dbReference>
<dbReference type="Gene3D" id="1.25.40.80">
    <property type="match status" value="1"/>
</dbReference>
<dbReference type="PRINTS" id="PR00147">
    <property type="entry name" value="DNAPHOTLYASE"/>
</dbReference>
<feature type="binding site" evidence="6">
    <location>
        <position position="217"/>
    </location>
    <ligand>
        <name>FAD</name>
        <dbReference type="ChEBI" id="CHEBI:57692"/>
    </ligand>
</feature>
<keyword evidence="3 6" id="KW-0285">Flavoprotein</keyword>
<dbReference type="PANTHER" id="PTHR11455:SF9">
    <property type="entry name" value="CRYPTOCHROME CIRCADIAN CLOCK 5 ISOFORM X1"/>
    <property type="match status" value="1"/>
</dbReference>
<comment type="caution">
    <text evidence="10">The sequence shown here is derived from an EMBL/GenBank/DDBJ whole genome shotgun (WGS) entry which is preliminary data.</text>
</comment>
<comment type="similarity">
    <text evidence="2">Belongs to the DNA photolyase class-1 family.</text>
</comment>
<evidence type="ECO:0000256" key="1">
    <source>
        <dbReference type="ARBA" id="ARBA00001932"/>
    </source>
</evidence>
<feature type="binding site" evidence="6">
    <location>
        <begin position="360"/>
        <end position="362"/>
    </location>
    <ligand>
        <name>FAD</name>
        <dbReference type="ChEBI" id="CHEBI:57692"/>
    </ligand>
</feature>
<accession>A0A973A910</accession>
<evidence type="ECO:0000259" key="9">
    <source>
        <dbReference type="PROSITE" id="PS51645"/>
    </source>
</evidence>
<dbReference type="InterPro" id="IPR036134">
    <property type="entry name" value="Crypto/Photolyase_FAD-like_sf"/>
</dbReference>
<feature type="binding site" evidence="6">
    <location>
        <begin position="263"/>
        <end position="270"/>
    </location>
    <ligand>
        <name>FAD</name>
        <dbReference type="ChEBI" id="CHEBI:57692"/>
    </ligand>
</feature>
<feature type="domain" description="Photolyase/cryptochrome alpha/beta" evidence="9">
    <location>
        <begin position="2"/>
        <end position="131"/>
    </location>
</feature>
<dbReference type="PROSITE" id="PS00691">
    <property type="entry name" value="DNA_PHOTOLYASES_1_2"/>
    <property type="match status" value="1"/>
</dbReference>
<dbReference type="InterPro" id="IPR014729">
    <property type="entry name" value="Rossmann-like_a/b/a_fold"/>
</dbReference>
<evidence type="ECO:0000256" key="4">
    <source>
        <dbReference type="ARBA" id="ARBA00022827"/>
    </source>
</evidence>
<evidence type="ECO:0000256" key="7">
    <source>
        <dbReference type="PIRSR" id="PIRSR602081-2"/>
    </source>
</evidence>
<gene>
    <name evidence="10" type="ORF">HQ497_13365</name>
</gene>
<feature type="site" description="Electron transfer via tryptophanyl radical" evidence="7">
    <location>
        <position position="294"/>
    </location>
</feature>
<dbReference type="InterPro" id="IPR005101">
    <property type="entry name" value="Cryptochr/Photolyase_FAD-bd"/>
</dbReference>
<evidence type="ECO:0000256" key="8">
    <source>
        <dbReference type="RuleBase" id="RU004182"/>
    </source>
</evidence>
<dbReference type="PANTHER" id="PTHR11455">
    <property type="entry name" value="CRYPTOCHROME"/>
    <property type="match status" value="1"/>
</dbReference>
<proteinExistence type="inferred from homology"/>
<dbReference type="AlphaFoldDB" id="A0A973A910"/>
<feature type="site" description="Electron transfer via tryptophanyl radical" evidence="7">
    <location>
        <position position="347"/>
    </location>
</feature>
<organism evidence="10 11">
    <name type="scientific">SAR86 cluster bacterium</name>
    <dbReference type="NCBI Taxonomy" id="2030880"/>
    <lineage>
        <taxon>Bacteria</taxon>
        <taxon>Pseudomonadati</taxon>
        <taxon>Pseudomonadota</taxon>
        <taxon>Gammaproteobacteria</taxon>
        <taxon>SAR86 cluster</taxon>
    </lineage>
</organism>
<dbReference type="EMBL" id="JABMOJ010000501">
    <property type="protein sequence ID" value="NQV66344.1"/>
    <property type="molecule type" value="Genomic_DNA"/>
</dbReference>
<dbReference type="InterPro" id="IPR006050">
    <property type="entry name" value="DNA_photolyase_N"/>
</dbReference>
<evidence type="ECO:0000256" key="5">
    <source>
        <dbReference type="ARBA" id="ARBA00022991"/>
    </source>
</evidence>
<dbReference type="GO" id="GO:0071949">
    <property type="term" value="F:FAD binding"/>
    <property type="evidence" value="ECO:0007669"/>
    <property type="project" value="TreeGrafter"/>
</dbReference>
<dbReference type="GO" id="GO:0006950">
    <property type="term" value="P:response to stress"/>
    <property type="evidence" value="ECO:0007669"/>
    <property type="project" value="UniProtKB-ARBA"/>
</dbReference>
<keyword evidence="4 6" id="KW-0274">FAD</keyword>
<dbReference type="InterPro" id="IPR036155">
    <property type="entry name" value="Crypto/Photolyase_N_sf"/>
</dbReference>
<dbReference type="GO" id="GO:0006139">
    <property type="term" value="P:nucleobase-containing compound metabolic process"/>
    <property type="evidence" value="ECO:0007669"/>
    <property type="project" value="UniProtKB-ARBA"/>
</dbReference>
<comment type="similarity">
    <text evidence="8">Belongs to the DNA photolyase family.</text>
</comment>
<sequence>MTKSLFIFRRDLRVFDNTGLLEAARQSSEVVVCFIYDEAILAGYSEGDFRLEFLHASLVDLSQQIQAIGGRLNVFFGKPLDVVEGLLNTEAFSCVYVNRDYTPYSRRRDAGLEAACRSRDVHFFTVSDALINEPEQVYKGDGGHYAVFTPFYNRARQLFVAPPQEDMPTNLCSTKFSDIVLEDLPPGVPRGKAQSVFLPGRQGALQVLANLAPLETYETDRNFPALPGTSHLSAHLKFGTCSVREAYQEIAENLGDQHPLLRQLYWRDFFTHVAHHRPRVFGHAFRELYDGIVWDQAGEKFQCWCEGKTGFPIIDAGMRELVNTGYMHNRVRMVVASFLVKNLHVDWRLGEAFFARYLTDYDACVNNGSWQWAASTGADAQPYFRVFNPWRQQLKFDVDGVYIKRWVPELAAWPAKAIHRLEKDSTGYLAPIVDLRASAEEIKARFRGLKDARGLI</sequence>
<dbReference type="SUPFAM" id="SSF48173">
    <property type="entry name" value="Cryptochrome/photolyase FAD-binding domain"/>
    <property type="match status" value="1"/>
</dbReference>
<keyword evidence="5 8" id="KW-0157">Chromophore</keyword>
<dbReference type="InterPro" id="IPR002081">
    <property type="entry name" value="Cryptochrome/DNA_photolyase_1"/>
</dbReference>